<gene>
    <name evidence="1" type="ORF">TWF718_007576</name>
</gene>
<dbReference type="AlphaFoldDB" id="A0AAN8NWD5"/>
<evidence type="ECO:0000313" key="1">
    <source>
        <dbReference type="EMBL" id="KAK6345667.1"/>
    </source>
</evidence>
<proteinExistence type="predicted"/>
<reference evidence="1 2" key="1">
    <citation type="submission" date="2019-10" db="EMBL/GenBank/DDBJ databases">
        <authorList>
            <person name="Palmer J.M."/>
        </authorList>
    </citation>
    <scope>NUCLEOTIDE SEQUENCE [LARGE SCALE GENOMIC DNA]</scope>
    <source>
        <strain evidence="1 2">TWF718</strain>
    </source>
</reference>
<sequence length="172" mass="18904">MSPVSCKLSTLFSKLTSAGKKKQTTISQDDELLLSTLFSRRVLTIFSHQHLLTFIPKVTSASSLPVIECQSNQSTGNGERDFGENDEKVIAHARKMGKDYERMNGRVYDAGKLERCLAEVVGVKKEFVGAYVRWKRDGALGGTGFDGAQWNEEWVGEVGGVEGALADILVNF</sequence>
<protein>
    <submittedName>
        <fullName evidence="1">Uncharacterized protein</fullName>
    </submittedName>
</protein>
<dbReference type="Proteomes" id="UP001313282">
    <property type="component" value="Unassembled WGS sequence"/>
</dbReference>
<organism evidence="1 2">
    <name type="scientific">Orbilia javanica</name>
    <dbReference type="NCBI Taxonomy" id="47235"/>
    <lineage>
        <taxon>Eukaryota</taxon>
        <taxon>Fungi</taxon>
        <taxon>Dikarya</taxon>
        <taxon>Ascomycota</taxon>
        <taxon>Pezizomycotina</taxon>
        <taxon>Orbiliomycetes</taxon>
        <taxon>Orbiliales</taxon>
        <taxon>Orbiliaceae</taxon>
        <taxon>Orbilia</taxon>
    </lineage>
</organism>
<accession>A0AAN8NWD5</accession>
<dbReference type="EMBL" id="JAVHNR010000004">
    <property type="protein sequence ID" value="KAK6345667.1"/>
    <property type="molecule type" value="Genomic_DNA"/>
</dbReference>
<comment type="caution">
    <text evidence="1">The sequence shown here is derived from an EMBL/GenBank/DDBJ whole genome shotgun (WGS) entry which is preliminary data.</text>
</comment>
<name>A0AAN8NWD5_9PEZI</name>
<evidence type="ECO:0000313" key="2">
    <source>
        <dbReference type="Proteomes" id="UP001313282"/>
    </source>
</evidence>
<keyword evidence="2" id="KW-1185">Reference proteome</keyword>